<organism evidence="3">
    <name type="scientific">marine metagenome</name>
    <dbReference type="NCBI Taxonomy" id="408172"/>
    <lineage>
        <taxon>unclassified sequences</taxon>
        <taxon>metagenomes</taxon>
        <taxon>ecological metagenomes</taxon>
    </lineage>
</organism>
<feature type="non-terminal residue" evidence="3">
    <location>
        <position position="1"/>
    </location>
</feature>
<dbReference type="PANTHER" id="PTHR11807:SF12">
    <property type="entry name" value="CYTOPLASMIC TRNA 2-THIOLATION PROTEIN 1"/>
    <property type="match status" value="1"/>
</dbReference>
<feature type="non-terminal residue" evidence="3">
    <location>
        <position position="195"/>
    </location>
</feature>
<dbReference type="GO" id="GO:0002143">
    <property type="term" value="P:tRNA wobble position uridine thiolation"/>
    <property type="evidence" value="ECO:0007669"/>
    <property type="project" value="TreeGrafter"/>
</dbReference>
<dbReference type="AlphaFoldDB" id="A0A383AKZ1"/>
<dbReference type="SUPFAM" id="SSF52402">
    <property type="entry name" value="Adenine nucleotide alpha hydrolases-like"/>
    <property type="match status" value="1"/>
</dbReference>
<feature type="domain" description="tRNA(Ile)-lysidine/2-thiocytidine synthase N-terminal" evidence="2">
    <location>
        <begin position="48"/>
        <end position="190"/>
    </location>
</feature>
<dbReference type="InterPro" id="IPR011063">
    <property type="entry name" value="TilS/TtcA_N"/>
</dbReference>
<dbReference type="GO" id="GO:0016740">
    <property type="term" value="F:transferase activity"/>
    <property type="evidence" value="ECO:0007669"/>
    <property type="project" value="UniProtKB-KW"/>
</dbReference>
<dbReference type="GO" id="GO:0000049">
    <property type="term" value="F:tRNA binding"/>
    <property type="evidence" value="ECO:0007669"/>
    <property type="project" value="TreeGrafter"/>
</dbReference>
<dbReference type="PIRSF" id="PIRSF004976">
    <property type="entry name" value="ATPase_YdaO"/>
    <property type="match status" value="1"/>
</dbReference>
<dbReference type="EMBL" id="UINC01193123">
    <property type="protein sequence ID" value="SVE08576.1"/>
    <property type="molecule type" value="Genomic_DNA"/>
</dbReference>
<dbReference type="InterPro" id="IPR035107">
    <property type="entry name" value="tRNA_thiolation_TtcA_Ctu1"/>
</dbReference>
<proteinExistence type="predicted"/>
<reference evidence="3" key="1">
    <citation type="submission" date="2018-05" db="EMBL/GenBank/DDBJ databases">
        <authorList>
            <person name="Lanie J.A."/>
            <person name="Ng W.-L."/>
            <person name="Kazmierczak K.M."/>
            <person name="Andrzejewski T.M."/>
            <person name="Davidsen T.M."/>
            <person name="Wayne K.J."/>
            <person name="Tettelin H."/>
            <person name="Glass J.I."/>
            <person name="Rusch D."/>
            <person name="Podicherti R."/>
            <person name="Tsui H.-C.T."/>
            <person name="Winkler M.E."/>
        </authorList>
    </citation>
    <scope>NUCLEOTIDE SEQUENCE</scope>
</reference>
<dbReference type="PANTHER" id="PTHR11807">
    <property type="entry name" value="ATPASES OF THE PP SUPERFAMILY-RELATED"/>
    <property type="match status" value="1"/>
</dbReference>
<dbReference type="Gene3D" id="3.40.50.620">
    <property type="entry name" value="HUPs"/>
    <property type="match status" value="1"/>
</dbReference>
<dbReference type="Pfam" id="PF01171">
    <property type="entry name" value="ATP_bind_3"/>
    <property type="match status" value="1"/>
</dbReference>
<protein>
    <recommendedName>
        <fullName evidence="2">tRNA(Ile)-lysidine/2-thiocytidine synthase N-terminal domain-containing protein</fullName>
    </recommendedName>
</protein>
<keyword evidence="1" id="KW-0808">Transferase</keyword>
<evidence type="ECO:0000313" key="3">
    <source>
        <dbReference type="EMBL" id="SVE08576.1"/>
    </source>
</evidence>
<evidence type="ECO:0000256" key="1">
    <source>
        <dbReference type="ARBA" id="ARBA00022679"/>
    </source>
</evidence>
<gene>
    <name evidence="3" type="ORF">METZ01_LOCUS461430</name>
</gene>
<dbReference type="GO" id="GO:0002144">
    <property type="term" value="C:cytosolic tRNA wobble base thiouridylase complex"/>
    <property type="evidence" value="ECO:0007669"/>
    <property type="project" value="TreeGrafter"/>
</dbReference>
<sequence length="195" mass="21799">VIHQIYSGQHLCQSHLAKSIRKRVSKTLREQLDLPSDARDENGNPSIILVCISGGKDSAVLLDMLVKIIGSRRDVELVCGCVDEGIEGYRAPSMECARKLAESHNLRFETITYPELGYERMDSIVESMPLMGQNHKEARGMKPCSYCGVFRRQGLNALAERVGARWMALGHNLDDTAQSILMNLGKGEMERIIRL</sequence>
<dbReference type="InterPro" id="IPR014729">
    <property type="entry name" value="Rossmann-like_a/b/a_fold"/>
</dbReference>
<evidence type="ECO:0000259" key="2">
    <source>
        <dbReference type="Pfam" id="PF01171"/>
    </source>
</evidence>
<name>A0A383AKZ1_9ZZZZ</name>
<accession>A0A383AKZ1</accession>